<evidence type="ECO:0000256" key="1">
    <source>
        <dbReference type="SAM" id="MobiDB-lite"/>
    </source>
</evidence>
<evidence type="ECO:0000313" key="2">
    <source>
        <dbReference type="EMBL" id="OUS42470.1"/>
    </source>
</evidence>
<name>A0A1Y5HZ34_OSTTA</name>
<dbReference type="Proteomes" id="UP000195557">
    <property type="component" value="Unassembled WGS sequence"/>
</dbReference>
<sequence>MRNARSAHGSRAVGDPSHLKVGDKSSKPSGGMIKGSSFASTRSATSSKPYPLRSKSSSIFSAETVVRLRLLASISTPARGFPASASSVCARRELFTVVMILVHAHRGSIALRACLRLKHHRSRQWRRARAAPASR</sequence>
<protein>
    <submittedName>
        <fullName evidence="2">Uncharacterized protein</fullName>
    </submittedName>
</protein>
<accession>A0A1Y5HZ34</accession>
<dbReference type="AlphaFoldDB" id="A0A1Y5HZ34"/>
<proteinExistence type="predicted"/>
<reference evidence="2" key="1">
    <citation type="submission" date="2017-04" db="EMBL/GenBank/DDBJ databases">
        <title>Population genomics of picophytoplankton unveils novel chromosome hypervariability.</title>
        <authorList>
            <consortium name="DOE Joint Genome Institute"/>
            <person name="Blanc-Mathieu R."/>
            <person name="Krasovec M."/>
            <person name="Hebrard M."/>
            <person name="Yau S."/>
            <person name="Desgranges E."/>
            <person name="Martin J."/>
            <person name="Schackwitz W."/>
            <person name="Kuo A."/>
            <person name="Salin G."/>
            <person name="Donnadieu C."/>
            <person name="Desdevises Y."/>
            <person name="Sanchez-Ferandin S."/>
            <person name="Moreau H."/>
            <person name="Rivals E."/>
            <person name="Grigoriev I.V."/>
            <person name="Grimsley N."/>
            <person name="Eyre-Walker A."/>
            <person name="Piganeau G."/>
        </authorList>
    </citation>
    <scope>NUCLEOTIDE SEQUENCE [LARGE SCALE GENOMIC DNA]</scope>
    <source>
        <strain evidence="2">RCC 1115</strain>
    </source>
</reference>
<dbReference type="EMBL" id="KZ155838">
    <property type="protein sequence ID" value="OUS42470.1"/>
    <property type="molecule type" value="Genomic_DNA"/>
</dbReference>
<feature type="compositionally biased region" description="Basic and acidic residues" evidence="1">
    <location>
        <begin position="17"/>
        <end position="26"/>
    </location>
</feature>
<gene>
    <name evidence="2" type="ORF">BE221DRAFT_208887</name>
</gene>
<organism evidence="2">
    <name type="scientific">Ostreococcus tauri</name>
    <name type="common">Marine green alga</name>
    <dbReference type="NCBI Taxonomy" id="70448"/>
    <lineage>
        <taxon>Eukaryota</taxon>
        <taxon>Viridiplantae</taxon>
        <taxon>Chlorophyta</taxon>
        <taxon>Mamiellophyceae</taxon>
        <taxon>Mamiellales</taxon>
        <taxon>Bathycoccaceae</taxon>
        <taxon>Ostreococcus</taxon>
    </lineage>
</organism>
<feature type="compositionally biased region" description="Low complexity" evidence="1">
    <location>
        <begin position="36"/>
        <end position="47"/>
    </location>
</feature>
<feature type="region of interest" description="Disordered" evidence="1">
    <location>
        <begin position="1"/>
        <end position="55"/>
    </location>
</feature>